<comment type="PTM">
    <text evidence="1">Topaquinone (TPQ) is generated by copper-dependent autoxidation of a specific tyrosyl residue.</text>
</comment>
<dbReference type="Pfam" id="PF02728">
    <property type="entry name" value="Cu_amine_oxidN3"/>
    <property type="match status" value="1"/>
</dbReference>
<dbReference type="EMBL" id="OU503050">
    <property type="protein sequence ID" value="CAI9776820.1"/>
    <property type="molecule type" value="Genomic_DNA"/>
</dbReference>
<dbReference type="Proteomes" id="UP000834106">
    <property type="component" value="Chromosome 15"/>
</dbReference>
<gene>
    <name evidence="3" type="ORF">FPE_LOCUS24250</name>
</gene>
<dbReference type="GO" id="GO:0005507">
    <property type="term" value="F:copper ion binding"/>
    <property type="evidence" value="ECO:0007669"/>
    <property type="project" value="InterPro"/>
</dbReference>
<feature type="domain" description="Copper amine oxidase N3-terminal" evidence="2">
    <location>
        <begin position="3"/>
        <end position="77"/>
    </location>
</feature>
<reference evidence="3" key="1">
    <citation type="submission" date="2023-05" db="EMBL/GenBank/DDBJ databases">
        <authorList>
            <person name="Huff M."/>
        </authorList>
    </citation>
    <scope>NUCLEOTIDE SEQUENCE</scope>
</reference>
<keyword evidence="1" id="KW-0801">TPQ</keyword>
<dbReference type="GO" id="GO:0008131">
    <property type="term" value="F:primary methylamine oxidase activity"/>
    <property type="evidence" value="ECO:0007669"/>
    <property type="project" value="InterPro"/>
</dbReference>
<evidence type="ECO:0000259" key="2">
    <source>
        <dbReference type="Pfam" id="PF02728"/>
    </source>
</evidence>
<dbReference type="GO" id="GO:0009308">
    <property type="term" value="P:amine metabolic process"/>
    <property type="evidence" value="ECO:0007669"/>
    <property type="project" value="UniProtKB-UniRule"/>
</dbReference>
<dbReference type="Gene3D" id="3.10.450.40">
    <property type="match status" value="1"/>
</dbReference>
<dbReference type="InterPro" id="IPR016182">
    <property type="entry name" value="Cu_amine_oxidase_N-reg"/>
</dbReference>
<dbReference type="GO" id="GO:0048038">
    <property type="term" value="F:quinone binding"/>
    <property type="evidence" value="ECO:0007669"/>
    <property type="project" value="InterPro"/>
</dbReference>
<keyword evidence="1" id="KW-0479">Metal-binding</keyword>
<proteinExistence type="inferred from homology"/>
<dbReference type="InterPro" id="IPR000269">
    <property type="entry name" value="Cu_amine_oxidase"/>
</dbReference>
<sequence>MKHPEFQNSIFKRGFNFSEVTCLPLTTDWFGEVVTRRVVRVTCFYHEGTTNIWARPIEGITLLIDVESMEVSKYMDRLKAPLPSDEGTNFQSQRPNSVFCDGTNSQITIKGHEI</sequence>
<keyword evidence="4" id="KW-1185">Reference proteome</keyword>
<dbReference type="PANTHER" id="PTHR10638">
    <property type="entry name" value="COPPER AMINE OXIDASE"/>
    <property type="match status" value="1"/>
</dbReference>
<protein>
    <recommendedName>
        <fullName evidence="1">Amine oxidase</fullName>
        <ecNumber evidence="1">1.4.3.-</ecNumber>
    </recommendedName>
</protein>
<dbReference type="SUPFAM" id="SSF54416">
    <property type="entry name" value="Amine oxidase N-terminal region"/>
    <property type="match status" value="1"/>
</dbReference>
<evidence type="ECO:0000313" key="3">
    <source>
        <dbReference type="EMBL" id="CAI9776820.1"/>
    </source>
</evidence>
<evidence type="ECO:0000256" key="1">
    <source>
        <dbReference type="RuleBase" id="RU000672"/>
    </source>
</evidence>
<name>A0AAD2A0T7_9LAMI</name>
<comment type="similarity">
    <text evidence="1">Belongs to the copper/topaquinone oxidase family.</text>
</comment>
<accession>A0AAD2A0T7</accession>
<keyword evidence="1" id="KW-0186">Copper</keyword>
<dbReference type="InterPro" id="IPR015802">
    <property type="entry name" value="Cu_amine_oxidase_N3"/>
</dbReference>
<dbReference type="PANTHER" id="PTHR10638:SF40">
    <property type="entry name" value="PRIMARY AMINE OXIDASE 1"/>
    <property type="match status" value="1"/>
</dbReference>
<dbReference type="AlphaFoldDB" id="A0AAD2A0T7"/>
<comment type="cofactor">
    <cofactor evidence="1">
        <name>Cu cation</name>
        <dbReference type="ChEBI" id="CHEBI:23378"/>
    </cofactor>
    <text evidence="1">Contains 1 topaquinone per subunit.</text>
</comment>
<organism evidence="3 4">
    <name type="scientific">Fraxinus pennsylvanica</name>
    <dbReference type="NCBI Taxonomy" id="56036"/>
    <lineage>
        <taxon>Eukaryota</taxon>
        <taxon>Viridiplantae</taxon>
        <taxon>Streptophyta</taxon>
        <taxon>Embryophyta</taxon>
        <taxon>Tracheophyta</taxon>
        <taxon>Spermatophyta</taxon>
        <taxon>Magnoliopsida</taxon>
        <taxon>eudicotyledons</taxon>
        <taxon>Gunneridae</taxon>
        <taxon>Pentapetalae</taxon>
        <taxon>asterids</taxon>
        <taxon>lamiids</taxon>
        <taxon>Lamiales</taxon>
        <taxon>Oleaceae</taxon>
        <taxon>Oleeae</taxon>
        <taxon>Fraxinus</taxon>
    </lineage>
</organism>
<evidence type="ECO:0000313" key="4">
    <source>
        <dbReference type="Proteomes" id="UP000834106"/>
    </source>
</evidence>
<keyword evidence="1" id="KW-0560">Oxidoreductase</keyword>
<dbReference type="EC" id="1.4.3.-" evidence="1"/>